<dbReference type="PANTHER" id="PTHR12918">
    <property type="entry name" value="CYSTEINE DIOXYGENASE"/>
    <property type="match status" value="1"/>
</dbReference>
<dbReference type="PANTHER" id="PTHR12918:SF1">
    <property type="entry name" value="CYSTEINE DIOXYGENASE TYPE 1"/>
    <property type="match status" value="1"/>
</dbReference>
<keyword evidence="4" id="KW-0560">Oxidoreductase</keyword>
<comment type="similarity">
    <text evidence="1">Belongs to the cysteine dioxygenase family.</text>
</comment>
<dbReference type="EMBL" id="VFPO01000001">
    <property type="protein sequence ID" value="TQM71926.1"/>
    <property type="molecule type" value="Genomic_DNA"/>
</dbReference>
<dbReference type="InterPro" id="IPR014710">
    <property type="entry name" value="RmlC-like_jellyroll"/>
</dbReference>
<accession>A0A543IMV9</accession>
<dbReference type="Pfam" id="PF05995">
    <property type="entry name" value="CDO_I"/>
    <property type="match status" value="1"/>
</dbReference>
<dbReference type="Proteomes" id="UP000316706">
    <property type="component" value="Unassembled WGS sequence"/>
</dbReference>
<evidence type="ECO:0000313" key="7">
    <source>
        <dbReference type="EMBL" id="TQM71926.1"/>
    </source>
</evidence>
<comment type="caution">
    <text evidence="7">The sequence shown here is derived from an EMBL/GenBank/DDBJ whole genome shotgun (WGS) entry which is preliminary data.</text>
</comment>
<evidence type="ECO:0000256" key="3">
    <source>
        <dbReference type="ARBA" id="ARBA00022964"/>
    </source>
</evidence>
<dbReference type="OrthoDB" id="4217976at2"/>
<keyword evidence="3" id="KW-0223">Dioxygenase</keyword>
<keyword evidence="5 6" id="KW-0408">Iron</keyword>
<feature type="binding site" evidence="6">
    <location>
        <position position="80"/>
    </location>
    <ligand>
        <name>Fe cation</name>
        <dbReference type="ChEBI" id="CHEBI:24875"/>
        <note>catalytic</note>
    </ligand>
</feature>
<dbReference type="CDD" id="cd10548">
    <property type="entry name" value="cupin_CDO"/>
    <property type="match status" value="1"/>
</dbReference>
<evidence type="ECO:0000256" key="5">
    <source>
        <dbReference type="ARBA" id="ARBA00023004"/>
    </source>
</evidence>
<keyword evidence="8" id="KW-1185">Reference proteome</keyword>
<sequence length="163" mass="17751">MTNTTAPDTVAMNTGAPAAGAAATTLTETVMDLAADRDAWLPRVRLDPSDRWYERLHRDGDREIWLISWLPGQGTGLHDHGGSRGAFAVALGVLQERDLGAVRDVRPGEARAFGPEYLHEVRNVSSAPAISVHAYSPPLTSMNRYELVHGRPVRLATEDAGQW</sequence>
<reference evidence="7 8" key="1">
    <citation type="submission" date="2019-06" db="EMBL/GenBank/DDBJ databases">
        <title>Sequencing the genomes of 1000 actinobacteria strains.</title>
        <authorList>
            <person name="Klenk H.-P."/>
        </authorList>
    </citation>
    <scope>NUCLEOTIDE SEQUENCE [LARGE SCALE GENOMIC DNA]</scope>
    <source>
        <strain evidence="7 8">DSM 45043</strain>
    </source>
</reference>
<evidence type="ECO:0000256" key="1">
    <source>
        <dbReference type="ARBA" id="ARBA00006622"/>
    </source>
</evidence>
<dbReference type="AlphaFoldDB" id="A0A543IMV9"/>
<evidence type="ECO:0000256" key="4">
    <source>
        <dbReference type="ARBA" id="ARBA00023002"/>
    </source>
</evidence>
<evidence type="ECO:0000256" key="2">
    <source>
        <dbReference type="ARBA" id="ARBA00022723"/>
    </source>
</evidence>
<dbReference type="InterPro" id="IPR010300">
    <property type="entry name" value="CDO_1"/>
</dbReference>
<dbReference type="SUPFAM" id="SSF51182">
    <property type="entry name" value="RmlC-like cupins"/>
    <property type="match status" value="1"/>
</dbReference>
<evidence type="ECO:0000313" key="8">
    <source>
        <dbReference type="Proteomes" id="UP000316706"/>
    </source>
</evidence>
<feature type="binding site" evidence="6">
    <location>
        <position position="119"/>
    </location>
    <ligand>
        <name>Fe cation</name>
        <dbReference type="ChEBI" id="CHEBI:24875"/>
        <note>catalytic</note>
    </ligand>
</feature>
<feature type="binding site" evidence="6">
    <location>
        <position position="78"/>
    </location>
    <ligand>
        <name>Fe cation</name>
        <dbReference type="ChEBI" id="CHEBI:24875"/>
        <note>catalytic</note>
    </ligand>
</feature>
<name>A0A543IMV9_9ACTN</name>
<dbReference type="Gene3D" id="2.60.120.10">
    <property type="entry name" value="Jelly Rolls"/>
    <property type="match status" value="1"/>
</dbReference>
<dbReference type="GO" id="GO:0016702">
    <property type="term" value="F:oxidoreductase activity, acting on single donors with incorporation of molecular oxygen, incorporation of two atoms of oxygen"/>
    <property type="evidence" value="ECO:0007669"/>
    <property type="project" value="InterPro"/>
</dbReference>
<gene>
    <name evidence="7" type="ORF">FHX41_5708</name>
</gene>
<protein>
    <submittedName>
        <fullName evidence="7">Putative metal-dependent enzyme (Double-stranded beta helix superfamily)</fullName>
    </submittedName>
</protein>
<proteinExistence type="inferred from homology"/>
<dbReference type="InterPro" id="IPR011051">
    <property type="entry name" value="RmlC_Cupin_sf"/>
</dbReference>
<organism evidence="7 8">
    <name type="scientific">Actinomadura hallensis</name>
    <dbReference type="NCBI Taxonomy" id="337895"/>
    <lineage>
        <taxon>Bacteria</taxon>
        <taxon>Bacillati</taxon>
        <taxon>Actinomycetota</taxon>
        <taxon>Actinomycetes</taxon>
        <taxon>Streptosporangiales</taxon>
        <taxon>Thermomonosporaceae</taxon>
        <taxon>Actinomadura</taxon>
    </lineage>
</organism>
<keyword evidence="2 6" id="KW-0479">Metal-binding</keyword>
<dbReference type="GO" id="GO:0008198">
    <property type="term" value="F:ferrous iron binding"/>
    <property type="evidence" value="ECO:0007669"/>
    <property type="project" value="TreeGrafter"/>
</dbReference>
<evidence type="ECO:0000256" key="6">
    <source>
        <dbReference type="PIRSR" id="PIRSR610300-51"/>
    </source>
</evidence>
<dbReference type="RefSeq" id="WP_141973476.1">
    <property type="nucleotide sequence ID" value="NZ_VFPO01000001.1"/>
</dbReference>